<dbReference type="KEGG" id="bon:A361_26860"/>
<dbReference type="Proteomes" id="UP000077856">
    <property type="component" value="Chromosome"/>
</dbReference>
<name>A0A160MGT3_9BACI</name>
<gene>
    <name evidence="1" type="ORF">A361_26860</name>
</gene>
<dbReference type="eggNOG" id="ENOG50313TY">
    <property type="taxonomic scope" value="Bacteria"/>
</dbReference>
<proteinExistence type="predicted"/>
<dbReference type="AlphaFoldDB" id="A0A160MGT3"/>
<reference evidence="1 2" key="1">
    <citation type="submission" date="2016-04" db="EMBL/GenBank/DDBJ databases">
        <title>Complete genome sequence of Bacillus oceanisediminis strain 2691.</title>
        <authorList>
            <person name="Jeong H."/>
            <person name="Kim H.J."/>
            <person name="Lee D.-W."/>
        </authorList>
    </citation>
    <scope>NUCLEOTIDE SEQUENCE [LARGE SCALE GENOMIC DNA]</scope>
    <source>
        <strain evidence="1 2">2691</strain>
    </source>
</reference>
<dbReference type="EMBL" id="CP015506">
    <property type="protein sequence ID" value="AND42617.1"/>
    <property type="molecule type" value="Genomic_DNA"/>
</dbReference>
<protein>
    <submittedName>
        <fullName evidence="1">Uncharacterized protein</fullName>
    </submittedName>
</protein>
<accession>A0A160MGT3</accession>
<sequence length="331" mass="38706">MGKRKKPPTKIGPDKGLAEQEIYNLNKEFYNDYARDYFGTKLVLLSSILSNPDKFIDVLHDGEDVKVGVLSYKLDEDDLTKNELEKFARLELATTYYHCLETFLRLFLAHVSIPACPWLEISRDTDFRKFKKTVSELLEDNFKYDDTQFTVVENLLYVFYGNYQEETFSQQGISMEEAKDILMKWIKWAAKDFISVYDYNAFKHGLTVSTDTQGLTIGRVDETFKLEERGDALKFIAKKQKTERWVWEKKYVFTPLDFRAVAINIYSGLINNLLKVGRVTYLKEEKLDKMLFLGGKDAVPENFHQMVKTENELGISLQGYSMELLYYRLDK</sequence>
<organism evidence="1 2">
    <name type="scientific">Cytobacillus oceanisediminis 2691</name>
    <dbReference type="NCBI Taxonomy" id="1196031"/>
    <lineage>
        <taxon>Bacteria</taxon>
        <taxon>Bacillati</taxon>
        <taxon>Bacillota</taxon>
        <taxon>Bacilli</taxon>
        <taxon>Bacillales</taxon>
        <taxon>Bacillaceae</taxon>
        <taxon>Cytobacillus</taxon>
    </lineage>
</organism>
<evidence type="ECO:0000313" key="2">
    <source>
        <dbReference type="Proteomes" id="UP000077856"/>
    </source>
</evidence>
<evidence type="ECO:0000313" key="1">
    <source>
        <dbReference type="EMBL" id="AND42617.1"/>
    </source>
</evidence>
<dbReference type="RefSeq" id="WP_019382807.1">
    <property type="nucleotide sequence ID" value="NZ_CP015506.1"/>
</dbReference>